<evidence type="ECO:0000256" key="1">
    <source>
        <dbReference type="ARBA" id="ARBA00022617"/>
    </source>
</evidence>
<dbReference type="PANTHER" id="PTHR35008">
    <property type="entry name" value="BLL4482 PROTEIN-RELATED"/>
    <property type="match status" value="1"/>
</dbReference>
<dbReference type="Proteomes" id="UP001225596">
    <property type="component" value="Unassembled WGS sequence"/>
</dbReference>
<reference evidence="6 7" key="1">
    <citation type="submission" date="2023-08" db="EMBL/GenBank/DDBJ databases">
        <title>Oxalobacteraceae gen .nov., isolated from river sludge outside the plant.</title>
        <authorList>
            <person name="Zhao S.Y."/>
        </authorList>
    </citation>
    <scope>NUCLEOTIDE SEQUENCE [LARGE SCALE GENOMIC DNA]</scope>
    <source>
        <strain evidence="6 7">R-40</strain>
    </source>
</reference>
<organism evidence="6 7">
    <name type="scientific">Keguizhuia sedimenti</name>
    <dbReference type="NCBI Taxonomy" id="3064264"/>
    <lineage>
        <taxon>Bacteria</taxon>
        <taxon>Pseudomonadati</taxon>
        <taxon>Pseudomonadota</taxon>
        <taxon>Betaproteobacteria</taxon>
        <taxon>Burkholderiales</taxon>
        <taxon>Oxalobacteraceae</taxon>
        <taxon>Keguizhuia</taxon>
    </lineage>
</organism>
<keyword evidence="2 4" id="KW-0479">Metal-binding</keyword>
<evidence type="ECO:0000256" key="3">
    <source>
        <dbReference type="ARBA" id="ARBA00023004"/>
    </source>
</evidence>
<sequence length="158" mass="16957">MMNKTLMIGAVGGIAVAGAALFYSGADKPGQGKAFIDPSDRNLVSKGKAVYETHCASCHGANLQGQPEWRKRLPNGRLPAPPHDETGHTWHHPDAVLVDIVKYGLVPGKTAPEGYQSDMPAYDNVLPDSDIVAVLAYIKSRWPADALKAQKEVTLQAE</sequence>
<dbReference type="InterPro" id="IPR051459">
    <property type="entry name" value="Cytochrome_c-type_DH"/>
</dbReference>
<evidence type="ECO:0000259" key="5">
    <source>
        <dbReference type="PROSITE" id="PS51007"/>
    </source>
</evidence>
<dbReference type="PANTHER" id="PTHR35008:SF4">
    <property type="entry name" value="BLL4482 PROTEIN"/>
    <property type="match status" value="1"/>
</dbReference>
<gene>
    <name evidence="6" type="ORF">Q8A64_13295</name>
</gene>
<accession>A0ABU1BSY5</accession>
<keyword evidence="3 4" id="KW-0408">Iron</keyword>
<dbReference type="Gene3D" id="1.10.760.10">
    <property type="entry name" value="Cytochrome c-like domain"/>
    <property type="match status" value="1"/>
</dbReference>
<dbReference type="Pfam" id="PF00034">
    <property type="entry name" value="Cytochrom_C"/>
    <property type="match status" value="1"/>
</dbReference>
<protein>
    <submittedName>
        <fullName evidence="6">Cytochrome c</fullName>
    </submittedName>
</protein>
<evidence type="ECO:0000256" key="4">
    <source>
        <dbReference type="PROSITE-ProRule" id="PRU00433"/>
    </source>
</evidence>
<dbReference type="InterPro" id="IPR009056">
    <property type="entry name" value="Cyt_c-like_dom"/>
</dbReference>
<comment type="caution">
    <text evidence="6">The sequence shown here is derived from an EMBL/GenBank/DDBJ whole genome shotgun (WGS) entry which is preliminary data.</text>
</comment>
<proteinExistence type="predicted"/>
<evidence type="ECO:0000256" key="2">
    <source>
        <dbReference type="ARBA" id="ARBA00022723"/>
    </source>
</evidence>
<dbReference type="EMBL" id="JAUYVH010000009">
    <property type="protein sequence ID" value="MDQ9171383.1"/>
    <property type="molecule type" value="Genomic_DNA"/>
</dbReference>
<dbReference type="SUPFAM" id="SSF46626">
    <property type="entry name" value="Cytochrome c"/>
    <property type="match status" value="1"/>
</dbReference>
<dbReference type="RefSeq" id="WP_338437322.1">
    <property type="nucleotide sequence ID" value="NZ_JAUYVH010000009.1"/>
</dbReference>
<name>A0ABU1BSY5_9BURK</name>
<dbReference type="PROSITE" id="PS51007">
    <property type="entry name" value="CYTC"/>
    <property type="match status" value="1"/>
</dbReference>
<keyword evidence="1 4" id="KW-0349">Heme</keyword>
<evidence type="ECO:0000313" key="6">
    <source>
        <dbReference type="EMBL" id="MDQ9171383.1"/>
    </source>
</evidence>
<keyword evidence="7" id="KW-1185">Reference proteome</keyword>
<feature type="domain" description="Cytochrome c" evidence="5">
    <location>
        <begin position="42"/>
        <end position="142"/>
    </location>
</feature>
<dbReference type="InterPro" id="IPR036909">
    <property type="entry name" value="Cyt_c-like_dom_sf"/>
</dbReference>
<evidence type="ECO:0000313" key="7">
    <source>
        <dbReference type="Proteomes" id="UP001225596"/>
    </source>
</evidence>